<name>A0A8J7KS08_9ACTN</name>
<gene>
    <name evidence="2" type="ORF">IW245_005286</name>
</gene>
<keyword evidence="3" id="KW-1185">Reference proteome</keyword>
<dbReference type="Proteomes" id="UP000622552">
    <property type="component" value="Unassembled WGS sequence"/>
</dbReference>
<comment type="caution">
    <text evidence="2">The sequence shown here is derived from an EMBL/GenBank/DDBJ whole genome shotgun (WGS) entry which is preliminary data.</text>
</comment>
<dbReference type="RefSeq" id="WP_197005784.1">
    <property type="nucleotide sequence ID" value="NZ_BONS01000011.1"/>
</dbReference>
<evidence type="ECO:0000313" key="3">
    <source>
        <dbReference type="Proteomes" id="UP000622552"/>
    </source>
</evidence>
<dbReference type="EMBL" id="JADOUF010000001">
    <property type="protein sequence ID" value="MBG6139092.1"/>
    <property type="molecule type" value="Genomic_DNA"/>
</dbReference>
<protein>
    <submittedName>
        <fullName evidence="2">Uncharacterized protein</fullName>
    </submittedName>
</protein>
<feature type="region of interest" description="Disordered" evidence="1">
    <location>
        <begin position="22"/>
        <end position="48"/>
    </location>
</feature>
<proteinExistence type="predicted"/>
<sequence length="309" mass="31845">MHVALRVTAVLALAATLTTGCGPGGKGSADSGSGGGADKGKVADATKPQTKEIGKTIWADGLKWELKSAQYTPKADNGYDLKVDAVVTNEFKATRIDGWPDVTITINGADANLTTGSTAPPAPGESTPVPLAHTGYATADKPFTFEGAKIVFGAAGQQQAVVPLTSGTLVANKPVDVAMTAPLTAGRMTMTPKSAQVRSDTSIGSNNVRDLKKGARSVTFVFDLTGTPSAYGFNVDGACFRLVMPNGQTLGPETAPILAIYPDKPLYQNQVVTFVVEDGADGDYTLKLVDDAGEGKPSAGAKLTLKLTQ</sequence>
<dbReference type="AlphaFoldDB" id="A0A8J7KS08"/>
<evidence type="ECO:0000256" key="1">
    <source>
        <dbReference type="SAM" id="MobiDB-lite"/>
    </source>
</evidence>
<evidence type="ECO:0000313" key="2">
    <source>
        <dbReference type="EMBL" id="MBG6139092.1"/>
    </source>
</evidence>
<reference evidence="2" key="1">
    <citation type="submission" date="2020-11" db="EMBL/GenBank/DDBJ databases">
        <title>Sequencing the genomes of 1000 actinobacteria strains.</title>
        <authorList>
            <person name="Klenk H.-P."/>
        </authorList>
    </citation>
    <scope>NUCLEOTIDE SEQUENCE</scope>
    <source>
        <strain evidence="2">DSM 45356</strain>
    </source>
</reference>
<feature type="compositionally biased region" description="Gly residues" evidence="1">
    <location>
        <begin position="22"/>
        <end position="37"/>
    </location>
</feature>
<accession>A0A8J7KS08</accession>
<feature type="compositionally biased region" description="Basic and acidic residues" evidence="1">
    <location>
        <begin position="38"/>
        <end position="48"/>
    </location>
</feature>
<dbReference type="PROSITE" id="PS51257">
    <property type="entry name" value="PROKAR_LIPOPROTEIN"/>
    <property type="match status" value="1"/>
</dbReference>
<organism evidence="2 3">
    <name type="scientific">Longispora fulva</name>
    <dbReference type="NCBI Taxonomy" id="619741"/>
    <lineage>
        <taxon>Bacteria</taxon>
        <taxon>Bacillati</taxon>
        <taxon>Actinomycetota</taxon>
        <taxon>Actinomycetes</taxon>
        <taxon>Micromonosporales</taxon>
        <taxon>Micromonosporaceae</taxon>
        <taxon>Longispora</taxon>
    </lineage>
</organism>